<dbReference type="EMBL" id="AJVK01026470">
    <property type="status" value="NOT_ANNOTATED_CDS"/>
    <property type="molecule type" value="Genomic_DNA"/>
</dbReference>
<feature type="region of interest" description="Disordered" evidence="7">
    <location>
        <begin position="1"/>
        <end position="55"/>
    </location>
</feature>
<dbReference type="EnsemblMetazoa" id="PPAI003274-RA">
    <property type="protein sequence ID" value="PPAI003274-PA"/>
    <property type="gene ID" value="PPAI003274"/>
</dbReference>
<keyword evidence="4" id="KW-0597">Phosphoprotein</keyword>
<proteinExistence type="predicted"/>
<evidence type="ECO:0000256" key="1">
    <source>
        <dbReference type="ARBA" id="ARBA00002540"/>
    </source>
</evidence>
<dbReference type="VEuPathDB" id="VectorBase:PPAI003274"/>
<evidence type="ECO:0000313" key="9">
    <source>
        <dbReference type="Proteomes" id="UP000092462"/>
    </source>
</evidence>
<dbReference type="AlphaFoldDB" id="A0A1B0GMS9"/>
<keyword evidence="3" id="KW-0217">Developmental protein</keyword>
<evidence type="ECO:0000256" key="4">
    <source>
        <dbReference type="ARBA" id="ARBA00022553"/>
    </source>
</evidence>
<protein>
    <recommendedName>
        <fullName evidence="2">Male-enhanced antigen 1</fullName>
    </recommendedName>
</protein>
<accession>A0A1B0GMS9</accession>
<dbReference type="Pfam" id="PF06910">
    <property type="entry name" value="MEA1"/>
    <property type="match status" value="1"/>
</dbReference>
<dbReference type="GO" id="GO:0007283">
    <property type="term" value="P:spermatogenesis"/>
    <property type="evidence" value="ECO:0007669"/>
    <property type="project" value="UniProtKB-KW"/>
</dbReference>
<evidence type="ECO:0000313" key="8">
    <source>
        <dbReference type="EnsemblMetazoa" id="PPAI003274-PA"/>
    </source>
</evidence>
<keyword evidence="9" id="KW-1185">Reference proteome</keyword>
<reference evidence="8" key="1">
    <citation type="submission" date="2022-08" db="UniProtKB">
        <authorList>
            <consortium name="EnsemblMetazoa"/>
        </authorList>
    </citation>
    <scope>IDENTIFICATION</scope>
    <source>
        <strain evidence="8">Israel</strain>
    </source>
</reference>
<comment type="function">
    <text evidence="1">May play an important role in spermatogenesis and/or testis development.</text>
</comment>
<keyword evidence="5" id="KW-0221">Differentiation</keyword>
<dbReference type="PANTHER" id="PTHR17005">
    <property type="entry name" value="MALE-ENHANCED ANTIGEN-1"/>
    <property type="match status" value="1"/>
</dbReference>
<evidence type="ECO:0000256" key="7">
    <source>
        <dbReference type="SAM" id="MobiDB-lite"/>
    </source>
</evidence>
<evidence type="ECO:0000256" key="3">
    <source>
        <dbReference type="ARBA" id="ARBA00022473"/>
    </source>
</evidence>
<dbReference type="InterPro" id="IPR009685">
    <property type="entry name" value="MEA1"/>
</dbReference>
<sequence>MQFKVSGESDPGDGNGDEIVPNMGTTFYQQNTSDDSDNDQEMYEGYEPLNGEPQNVEVWDNLESTEDTDMSSGIPSADVPPVDTVEREVQREVWNAERPECLTIDLDGDKEREIMNVMAGFSLPEQAIPAWAHGVSEKEWKDDLLKRIREKKSQ</sequence>
<organism evidence="8 9">
    <name type="scientific">Phlebotomus papatasi</name>
    <name type="common">Sandfly</name>
    <dbReference type="NCBI Taxonomy" id="29031"/>
    <lineage>
        <taxon>Eukaryota</taxon>
        <taxon>Metazoa</taxon>
        <taxon>Ecdysozoa</taxon>
        <taxon>Arthropoda</taxon>
        <taxon>Hexapoda</taxon>
        <taxon>Insecta</taxon>
        <taxon>Pterygota</taxon>
        <taxon>Neoptera</taxon>
        <taxon>Endopterygota</taxon>
        <taxon>Diptera</taxon>
        <taxon>Nematocera</taxon>
        <taxon>Psychodoidea</taxon>
        <taxon>Psychodidae</taxon>
        <taxon>Phlebotomus</taxon>
        <taxon>Phlebotomus</taxon>
    </lineage>
</organism>
<dbReference type="GO" id="GO:0030154">
    <property type="term" value="P:cell differentiation"/>
    <property type="evidence" value="ECO:0007669"/>
    <property type="project" value="UniProtKB-KW"/>
</dbReference>
<evidence type="ECO:0000256" key="5">
    <source>
        <dbReference type="ARBA" id="ARBA00022782"/>
    </source>
</evidence>
<keyword evidence="6" id="KW-0744">Spermatogenesis</keyword>
<feature type="compositionally biased region" description="Acidic residues" evidence="7">
    <location>
        <begin position="34"/>
        <end position="44"/>
    </location>
</feature>
<dbReference type="VEuPathDB" id="VectorBase:PPAPM1_008456"/>
<name>A0A1B0GMS9_PHLPP</name>
<evidence type="ECO:0000256" key="2">
    <source>
        <dbReference type="ARBA" id="ARBA00022245"/>
    </source>
</evidence>
<dbReference type="Proteomes" id="UP000092462">
    <property type="component" value="Unassembled WGS sequence"/>
</dbReference>
<evidence type="ECO:0000256" key="6">
    <source>
        <dbReference type="ARBA" id="ARBA00022871"/>
    </source>
</evidence>